<evidence type="ECO:0000313" key="1">
    <source>
        <dbReference type="EMBL" id="SVC20001.1"/>
    </source>
</evidence>
<name>A0A382KB97_9ZZZZ</name>
<gene>
    <name evidence="1" type="ORF">METZ01_LOCUS272855</name>
</gene>
<protein>
    <submittedName>
        <fullName evidence="1">Uncharacterized protein</fullName>
    </submittedName>
</protein>
<accession>A0A382KB97</accession>
<dbReference type="EMBL" id="UINC01078684">
    <property type="protein sequence ID" value="SVC20001.1"/>
    <property type="molecule type" value="Genomic_DNA"/>
</dbReference>
<organism evidence="1">
    <name type="scientific">marine metagenome</name>
    <dbReference type="NCBI Taxonomy" id="408172"/>
    <lineage>
        <taxon>unclassified sequences</taxon>
        <taxon>metagenomes</taxon>
        <taxon>ecological metagenomes</taxon>
    </lineage>
</organism>
<dbReference type="AlphaFoldDB" id="A0A382KB97"/>
<sequence length="42" mass="4887">MQMTLMLLIFALVVFTVLGPSYFLREEQPLHSGCRRLLFEDA</sequence>
<reference evidence="1" key="1">
    <citation type="submission" date="2018-05" db="EMBL/GenBank/DDBJ databases">
        <authorList>
            <person name="Lanie J.A."/>
            <person name="Ng W.-L."/>
            <person name="Kazmierczak K.M."/>
            <person name="Andrzejewski T.M."/>
            <person name="Davidsen T.M."/>
            <person name="Wayne K.J."/>
            <person name="Tettelin H."/>
            <person name="Glass J.I."/>
            <person name="Rusch D."/>
            <person name="Podicherti R."/>
            <person name="Tsui H.-C.T."/>
            <person name="Winkler M.E."/>
        </authorList>
    </citation>
    <scope>NUCLEOTIDE SEQUENCE</scope>
</reference>
<proteinExistence type="predicted"/>
<feature type="non-terminal residue" evidence="1">
    <location>
        <position position="42"/>
    </location>
</feature>